<accession>A0ABT9E7C1</accession>
<dbReference type="PANTHER" id="PTHR43784">
    <property type="entry name" value="GDSL-LIKE LIPASE/ACYLHYDROLASE, PUTATIVE (AFU_ORTHOLOGUE AFUA_2G00820)-RELATED"/>
    <property type="match status" value="1"/>
</dbReference>
<dbReference type="SUPFAM" id="SSF52266">
    <property type="entry name" value="SGNH hydrolase"/>
    <property type="match status" value="1"/>
</dbReference>
<reference evidence="3 4" key="1">
    <citation type="submission" date="2023-08" db="EMBL/GenBank/DDBJ databases">
        <title>The draft genome sequence of Paracraurococcus sp. LOR1-02.</title>
        <authorList>
            <person name="Kingkaew E."/>
            <person name="Tanasupawat S."/>
        </authorList>
    </citation>
    <scope>NUCLEOTIDE SEQUENCE [LARGE SCALE GENOMIC DNA]</scope>
    <source>
        <strain evidence="3 4">LOR1-02</strain>
    </source>
</reference>
<feature type="signal peptide" evidence="1">
    <location>
        <begin position="1"/>
        <end position="20"/>
    </location>
</feature>
<feature type="domain" description="SGNH hydrolase-type esterase" evidence="2">
    <location>
        <begin position="222"/>
        <end position="424"/>
    </location>
</feature>
<keyword evidence="1" id="KW-0732">Signal</keyword>
<dbReference type="PANTHER" id="PTHR43784:SF2">
    <property type="entry name" value="GDSL-LIKE LIPASE_ACYLHYDROLASE, PUTATIVE (AFU_ORTHOLOGUE AFUA_2G00820)-RELATED"/>
    <property type="match status" value="1"/>
</dbReference>
<proteinExistence type="predicted"/>
<organism evidence="3 4">
    <name type="scientific">Paracraurococcus lichenis</name>
    <dbReference type="NCBI Taxonomy" id="3064888"/>
    <lineage>
        <taxon>Bacteria</taxon>
        <taxon>Pseudomonadati</taxon>
        <taxon>Pseudomonadota</taxon>
        <taxon>Alphaproteobacteria</taxon>
        <taxon>Acetobacterales</taxon>
        <taxon>Roseomonadaceae</taxon>
        <taxon>Paracraurococcus</taxon>
    </lineage>
</organism>
<evidence type="ECO:0000259" key="2">
    <source>
        <dbReference type="Pfam" id="PF13472"/>
    </source>
</evidence>
<keyword evidence="4" id="KW-1185">Reference proteome</keyword>
<dbReference type="Pfam" id="PF13472">
    <property type="entry name" value="Lipase_GDSL_2"/>
    <property type="match status" value="1"/>
</dbReference>
<sequence>MRTMLGLLLAVTMLAAPAMAQPPEGWVTSWAASVQGPYPVGNPSAQPDQRFLFPDPAQGARDQTLRLVVKPSYWGRQARLRFSNAFGTKPLVLDGVHLGLQLGGAAVVPGSNQPLRFGGKEGVTIPPGGMAWSDPVALPFVPEGQGGLLQGRKLAVSLHVAGESGPMTWHAKALQTSYGTAPGGGAHGHEEGEASFPFSTASWFFLDALDMTAPAGTPVVVAFGDSITDGTASTMNGDDRWPDVLQRRLFERFGNRVAVVNAGIGGNQVAGPAEYGPEKPFPGGPSAGARLERDVLSLSGVSTFIWLEGTNDFSRNGNASVEAVQAAMRDGVARMRAKFPGARLIGATVTSALGSTSPAHGFEEQDRKRQALNAFISQGGLFDAVAEFDQATLDAASGGLKAEMVPESTTGGPGDRLHPNRAGYLAMGMSLDLGAVVPGLR</sequence>
<evidence type="ECO:0000313" key="4">
    <source>
        <dbReference type="Proteomes" id="UP001243009"/>
    </source>
</evidence>
<evidence type="ECO:0000313" key="3">
    <source>
        <dbReference type="EMBL" id="MDO9712075.1"/>
    </source>
</evidence>
<dbReference type="RefSeq" id="WP_305106932.1">
    <property type="nucleotide sequence ID" value="NZ_JAUTWS010000039.1"/>
</dbReference>
<dbReference type="InterPro" id="IPR036514">
    <property type="entry name" value="SGNH_hydro_sf"/>
</dbReference>
<gene>
    <name evidence="3" type="ORF">Q7A36_27275</name>
</gene>
<dbReference type="Gene3D" id="3.40.50.1110">
    <property type="entry name" value="SGNH hydrolase"/>
    <property type="match status" value="1"/>
</dbReference>
<dbReference type="InterPro" id="IPR013830">
    <property type="entry name" value="SGNH_hydro"/>
</dbReference>
<dbReference type="EMBL" id="JAUTWS010000039">
    <property type="protein sequence ID" value="MDO9712075.1"/>
    <property type="molecule type" value="Genomic_DNA"/>
</dbReference>
<comment type="caution">
    <text evidence="3">The sequence shown here is derived from an EMBL/GenBank/DDBJ whole genome shotgun (WGS) entry which is preliminary data.</text>
</comment>
<protein>
    <submittedName>
        <fullName evidence="3">GDSL-type esterase/lipase family protein</fullName>
    </submittedName>
</protein>
<dbReference type="Proteomes" id="UP001243009">
    <property type="component" value="Unassembled WGS sequence"/>
</dbReference>
<name>A0ABT9E7C1_9PROT</name>
<evidence type="ECO:0000256" key="1">
    <source>
        <dbReference type="SAM" id="SignalP"/>
    </source>
</evidence>
<feature type="chain" id="PRO_5047257186" evidence="1">
    <location>
        <begin position="21"/>
        <end position="441"/>
    </location>
</feature>
<dbReference type="InterPro" id="IPR053140">
    <property type="entry name" value="GDSL_Rv0518-like"/>
</dbReference>